<dbReference type="PANTHER" id="PTHR47637:SF1">
    <property type="entry name" value="CHAPERONE SURA"/>
    <property type="match status" value="1"/>
</dbReference>
<dbReference type="Pfam" id="PF09312">
    <property type="entry name" value="SurA_N"/>
    <property type="match status" value="1"/>
</dbReference>
<dbReference type="Gene3D" id="1.10.4030.10">
    <property type="entry name" value="Porin chaperone SurA, peptide-binding domain"/>
    <property type="match status" value="1"/>
</dbReference>
<keyword evidence="2 7" id="KW-0677">Repeat</keyword>
<feature type="signal peptide" evidence="7">
    <location>
        <begin position="1"/>
        <end position="31"/>
    </location>
</feature>
<dbReference type="SUPFAM" id="SSF109998">
    <property type="entry name" value="Triger factor/SurA peptide-binding domain-like"/>
    <property type="match status" value="1"/>
</dbReference>
<evidence type="ECO:0000256" key="3">
    <source>
        <dbReference type="ARBA" id="ARBA00022764"/>
    </source>
</evidence>
<dbReference type="InterPro" id="IPR050280">
    <property type="entry name" value="OMP_Chaperone_SurA"/>
</dbReference>
<dbReference type="GO" id="GO:0050821">
    <property type="term" value="P:protein stabilization"/>
    <property type="evidence" value="ECO:0007669"/>
    <property type="project" value="InterPro"/>
</dbReference>
<comment type="domain">
    <text evidence="7">The PPIase activity resides only in the second parvulin domain. The N-terminal region and the C-terminal tail are necessary and sufficient for the chaperone activity of SurA. The PPIase activity is dispensable for SurA to function as a chaperone. The N-terminal region and the C-terminal tail are also required for porin recognition.</text>
</comment>
<dbReference type="GO" id="GO:0006457">
    <property type="term" value="P:protein folding"/>
    <property type="evidence" value="ECO:0007669"/>
    <property type="project" value="UniProtKB-UniRule"/>
</dbReference>
<dbReference type="SUPFAM" id="SSF54534">
    <property type="entry name" value="FKBP-like"/>
    <property type="match status" value="2"/>
</dbReference>
<keyword evidence="5 7" id="KW-0143">Chaperone</keyword>
<dbReference type="Proteomes" id="UP000050580">
    <property type="component" value="Unassembled WGS sequence"/>
</dbReference>
<dbReference type="PROSITE" id="PS01096">
    <property type="entry name" value="PPIC_PPIASE_1"/>
    <property type="match status" value="1"/>
</dbReference>
<dbReference type="PATRIC" id="fig|1610491.3.peg.2914"/>
<dbReference type="AlphaFoldDB" id="A0A0U1PWD7"/>
<sequence precursor="true">MTFSHLSRLLRRASCACTLLLCAALPLAVQAQQGLRLPGSPSAAGGSLRSPAYSGELQDAPALASGNGQATGPQQADHIVALVNSEPITNLDLQRRMQRARAFFAQQGISPSDDQIRQEALNVLIAERLQLQEARNLGMTIDDYTLEQAERNVAEQNGVSVSAMYRELAAEGISREQFRNQLRDQLTLMRVRERLVDSRVRVSDQELDRFLRDNPVDLGAQTPPAINLGHVLVIVPEDASAEQEAQLRQRIEAAAQALQDGRDFAEVAREFSDAPEGRTGGELGLRPENQYPELFLEATQGHPMGSVVGPIRSGAGFHLLKVLERQEGGAGIVIQNHARHILMTPGSGRSPQEVGQILNEIRDRIVNGGEDFAVLAREYSEDGSAAQGGDLGWAGPGMFVPEFQAVLDELQPGEVSYPVASRFGLHLIQLLERRQARLTQAEMREMVRGHVREQKVNEEYVKWIEGLRARAFIEIRDDEGGR</sequence>
<comment type="caution">
    <text evidence="9">The sequence shown here is derived from an EMBL/GenBank/DDBJ whole genome shotgun (WGS) entry which is preliminary data.</text>
</comment>
<dbReference type="RefSeq" id="WP_046742785.1">
    <property type="nucleotide sequence ID" value="NZ_LBNQ01000041.1"/>
</dbReference>
<comment type="subcellular location">
    <subcellularLocation>
        <location evidence="7">Periplasm</location>
    </subcellularLocation>
    <text evidence="7">Is capable of associating with the outer membrane.</text>
</comment>
<dbReference type="Pfam" id="PF00639">
    <property type="entry name" value="Rotamase"/>
    <property type="match status" value="2"/>
</dbReference>
<evidence type="ECO:0000313" key="10">
    <source>
        <dbReference type="Proteomes" id="UP000050580"/>
    </source>
</evidence>
<gene>
    <name evidence="7" type="primary">surA</name>
    <name evidence="9" type="ORF">AAV94_13735</name>
</gene>
<dbReference type="GO" id="GO:0042277">
    <property type="term" value="F:peptide binding"/>
    <property type="evidence" value="ECO:0007669"/>
    <property type="project" value="InterPro"/>
</dbReference>
<keyword evidence="3 7" id="KW-0574">Periplasm</keyword>
<evidence type="ECO:0000313" key="9">
    <source>
        <dbReference type="EMBL" id="KKW66810.1"/>
    </source>
</evidence>
<keyword evidence="10" id="KW-1185">Reference proteome</keyword>
<dbReference type="PROSITE" id="PS50198">
    <property type="entry name" value="PPIC_PPIASE_2"/>
    <property type="match status" value="2"/>
</dbReference>
<evidence type="ECO:0000256" key="1">
    <source>
        <dbReference type="ARBA" id="ARBA00022729"/>
    </source>
</evidence>
<evidence type="ECO:0000256" key="7">
    <source>
        <dbReference type="HAMAP-Rule" id="MF_01183"/>
    </source>
</evidence>
<dbReference type="GO" id="GO:0003755">
    <property type="term" value="F:peptidyl-prolyl cis-trans isomerase activity"/>
    <property type="evidence" value="ECO:0007669"/>
    <property type="project" value="UniProtKB-UniRule"/>
</dbReference>
<keyword evidence="6 7" id="KW-0413">Isomerase</keyword>
<dbReference type="InterPro" id="IPR000297">
    <property type="entry name" value="PPIase_PpiC"/>
</dbReference>
<comment type="function">
    <text evidence="7">Chaperone involved in the correct folding and assembly of outer membrane proteins. Recognizes specific patterns of aromatic residues and the orientation of their side chains, which are found more frequently in integral outer membrane proteins. May act in both early periplasmic and late outer membrane-associated steps of protein maturation.</text>
</comment>
<keyword evidence="1 7" id="KW-0732">Signal</keyword>
<dbReference type="STRING" id="1610491.AAV94_13735"/>
<keyword evidence="4 7" id="KW-0697">Rotamase</keyword>
<evidence type="ECO:0000256" key="4">
    <source>
        <dbReference type="ARBA" id="ARBA00023110"/>
    </source>
</evidence>
<evidence type="ECO:0000259" key="8">
    <source>
        <dbReference type="PROSITE" id="PS50198"/>
    </source>
</evidence>
<dbReference type="InterPro" id="IPR015391">
    <property type="entry name" value="SurA_N"/>
</dbReference>
<dbReference type="GO" id="GO:0051082">
    <property type="term" value="F:unfolded protein binding"/>
    <property type="evidence" value="ECO:0007669"/>
    <property type="project" value="UniProtKB-UniRule"/>
</dbReference>
<evidence type="ECO:0000256" key="5">
    <source>
        <dbReference type="ARBA" id="ARBA00023186"/>
    </source>
</evidence>
<dbReference type="GO" id="GO:0043165">
    <property type="term" value="P:Gram-negative-bacterium-type cell outer membrane assembly"/>
    <property type="evidence" value="ECO:0007669"/>
    <property type="project" value="InterPro"/>
</dbReference>
<protein>
    <recommendedName>
        <fullName evidence="7">Chaperone SurA</fullName>
    </recommendedName>
    <alternativeName>
        <fullName evidence="7">Peptidyl-prolyl cis-trans isomerase SurA</fullName>
        <shortName evidence="7">PPIase SurA</shortName>
        <ecNumber evidence="7">5.2.1.8</ecNumber>
    </alternativeName>
    <alternativeName>
        <fullName evidence="7">Rotamase SurA</fullName>
    </alternativeName>
</protein>
<dbReference type="EMBL" id="LBNQ01000041">
    <property type="protein sequence ID" value="KKW66810.1"/>
    <property type="molecule type" value="Genomic_DNA"/>
</dbReference>
<proteinExistence type="inferred from homology"/>
<reference evidence="9 10" key="1">
    <citation type="submission" date="2015-05" db="EMBL/GenBank/DDBJ databases">
        <title>Draft genome sequence of Lampropedia sp. CT6, isolated from the microbial mat of a hot water spring, located at Manikaran, India.</title>
        <authorList>
            <person name="Tripathi C."/>
            <person name="Rani P."/>
            <person name="Mahato N.K."/>
            <person name="Lal R."/>
        </authorList>
    </citation>
    <scope>NUCLEOTIDE SEQUENCE [LARGE SCALE GENOMIC DNA]</scope>
    <source>
        <strain evidence="9 10">CT6</strain>
    </source>
</reference>
<dbReference type="Gene3D" id="3.10.50.40">
    <property type="match status" value="2"/>
</dbReference>
<feature type="domain" description="PpiC" evidence="8">
    <location>
        <begin position="333"/>
        <end position="432"/>
    </location>
</feature>
<dbReference type="InterPro" id="IPR023058">
    <property type="entry name" value="PPIase_PpiC_CS"/>
</dbReference>
<evidence type="ECO:0000256" key="6">
    <source>
        <dbReference type="ARBA" id="ARBA00023235"/>
    </source>
</evidence>
<comment type="catalytic activity">
    <reaction evidence="7">
        <text>[protein]-peptidylproline (omega=180) = [protein]-peptidylproline (omega=0)</text>
        <dbReference type="Rhea" id="RHEA:16237"/>
        <dbReference type="Rhea" id="RHEA-COMP:10747"/>
        <dbReference type="Rhea" id="RHEA-COMP:10748"/>
        <dbReference type="ChEBI" id="CHEBI:83833"/>
        <dbReference type="ChEBI" id="CHEBI:83834"/>
        <dbReference type="EC" id="5.2.1.8"/>
    </reaction>
</comment>
<dbReference type="EC" id="5.2.1.8" evidence="7"/>
<accession>A0A0U1PWD7</accession>
<feature type="domain" description="PpiC" evidence="8">
    <location>
        <begin position="223"/>
        <end position="324"/>
    </location>
</feature>
<dbReference type="InterPro" id="IPR023034">
    <property type="entry name" value="PPIase_SurA"/>
</dbReference>
<dbReference type="InterPro" id="IPR027304">
    <property type="entry name" value="Trigger_fact/SurA_dom_sf"/>
</dbReference>
<dbReference type="InterPro" id="IPR046357">
    <property type="entry name" value="PPIase_dom_sf"/>
</dbReference>
<dbReference type="GO" id="GO:0030288">
    <property type="term" value="C:outer membrane-bounded periplasmic space"/>
    <property type="evidence" value="ECO:0007669"/>
    <property type="project" value="InterPro"/>
</dbReference>
<evidence type="ECO:0000256" key="2">
    <source>
        <dbReference type="ARBA" id="ARBA00022737"/>
    </source>
</evidence>
<dbReference type="PANTHER" id="PTHR47637">
    <property type="entry name" value="CHAPERONE SURA"/>
    <property type="match status" value="1"/>
</dbReference>
<dbReference type="HAMAP" id="MF_01183">
    <property type="entry name" value="Chaperone_SurA"/>
    <property type="match status" value="1"/>
</dbReference>
<feature type="chain" id="PRO_5008996753" description="Chaperone SurA" evidence="7">
    <location>
        <begin position="32"/>
        <end position="482"/>
    </location>
</feature>
<organism evidence="9 10">
    <name type="scientific">Lampropedia cohaerens</name>
    <dbReference type="NCBI Taxonomy" id="1610491"/>
    <lineage>
        <taxon>Bacteria</taxon>
        <taxon>Pseudomonadati</taxon>
        <taxon>Pseudomonadota</taxon>
        <taxon>Betaproteobacteria</taxon>
        <taxon>Burkholderiales</taxon>
        <taxon>Comamonadaceae</taxon>
        <taxon>Lampropedia</taxon>
    </lineage>
</organism>
<dbReference type="OrthoDB" id="14196at2"/>
<name>A0A0U1PWD7_9BURK</name>